<protein>
    <recommendedName>
        <fullName evidence="4">DUF2939 domain-containing protein</fullName>
    </recommendedName>
</protein>
<reference evidence="2 3" key="1">
    <citation type="submission" date="2017-03" db="EMBL/GenBank/DDBJ databases">
        <title>Lifting the veil on microbial sulfur biogeochemistry in mining wastewaters.</title>
        <authorList>
            <person name="Kantor R.S."/>
            <person name="Colenbrander Nelson T."/>
            <person name="Marshall S."/>
            <person name="Bennett D."/>
            <person name="Apte S."/>
            <person name="Camacho D."/>
            <person name="Thomas B.C."/>
            <person name="Warren L.A."/>
            <person name="Banfield J.F."/>
        </authorList>
    </citation>
    <scope>NUCLEOTIDE SEQUENCE [LARGE SCALE GENOMIC DNA]</scope>
    <source>
        <strain evidence="2">32-68-21</strain>
    </source>
</reference>
<dbReference type="AlphaFoldDB" id="A0A258HK28"/>
<dbReference type="Proteomes" id="UP000216147">
    <property type="component" value="Unassembled WGS sequence"/>
</dbReference>
<evidence type="ECO:0000313" key="2">
    <source>
        <dbReference type="EMBL" id="OYX57340.1"/>
    </source>
</evidence>
<dbReference type="Pfam" id="PF11159">
    <property type="entry name" value="DUF2939"/>
    <property type="match status" value="1"/>
</dbReference>
<evidence type="ECO:0000256" key="1">
    <source>
        <dbReference type="SAM" id="MobiDB-lite"/>
    </source>
</evidence>
<gene>
    <name evidence="2" type="ORF">B7Y86_06440</name>
</gene>
<organism evidence="2 3">
    <name type="scientific">Brevundimonas subvibrioides</name>
    <dbReference type="NCBI Taxonomy" id="74313"/>
    <lineage>
        <taxon>Bacteria</taxon>
        <taxon>Pseudomonadati</taxon>
        <taxon>Pseudomonadota</taxon>
        <taxon>Alphaproteobacteria</taxon>
        <taxon>Caulobacterales</taxon>
        <taxon>Caulobacteraceae</taxon>
        <taxon>Brevundimonas</taxon>
    </lineage>
</organism>
<dbReference type="InterPro" id="IPR021330">
    <property type="entry name" value="DUF2939"/>
</dbReference>
<proteinExistence type="predicted"/>
<sequence>MKGFIKGVVVLAVLALVVAYLASPILTVNAIVAAAKAGDEAALERMVDFPAFRDSLKDELTARLMAEAQADPDVRNSGLGGLGMMLAPMLVGGAVDALVNAPTIAAMVRTAETPDPIDAATTTRPEPESEDRDIRQSYAYRDLNTFVLGLTDPDRPDQTLKLLFKRQGLFGWKLAGIDLPDARTT</sequence>
<name>A0A258HK28_9CAUL</name>
<evidence type="ECO:0008006" key="4">
    <source>
        <dbReference type="Google" id="ProtNLM"/>
    </source>
</evidence>
<comment type="caution">
    <text evidence="2">The sequence shown here is derived from an EMBL/GenBank/DDBJ whole genome shotgun (WGS) entry which is preliminary data.</text>
</comment>
<evidence type="ECO:0000313" key="3">
    <source>
        <dbReference type="Proteomes" id="UP000216147"/>
    </source>
</evidence>
<dbReference type="EMBL" id="NCEQ01000006">
    <property type="protein sequence ID" value="OYX57340.1"/>
    <property type="molecule type" value="Genomic_DNA"/>
</dbReference>
<accession>A0A258HK28</accession>
<feature type="region of interest" description="Disordered" evidence="1">
    <location>
        <begin position="115"/>
        <end position="134"/>
    </location>
</feature>